<comment type="similarity">
    <text evidence="1">Belongs to the transglycosylase Slt family.</text>
</comment>
<dbReference type="PROSITE" id="PS51257">
    <property type="entry name" value="PROKAR_LIPOPROTEIN"/>
    <property type="match status" value="1"/>
</dbReference>
<sequence>MRYKFILLFVLIGFLIQSCSVQVKEKKSSTFKDTYKPKTVVKNENKEKIESKTLESNNTKENNNIKNEVLIAITEEDRNFIKKEASILNIKVPDDNDIDYFIDYFTTTKKYFTENALKRANYFMPMVRKIFRQEGLPEELAYLAVVESGFNPFATSSANAAGIWQFIPSTGRRFGLRIDDYIDERRDPYKSTIAAAKYLKTLYNMFGSWELAIAAYNCGEKCVAKRLEYSSATSFSEIKDILPSQTKEYVPRFFAILFIANNPEKYGLDVKTNVYDVI</sequence>
<dbReference type="SUPFAM" id="SSF53955">
    <property type="entry name" value="Lysozyme-like"/>
    <property type="match status" value="1"/>
</dbReference>
<keyword evidence="3" id="KW-0378">Hydrolase</keyword>
<dbReference type="EMBL" id="ABZS01000106">
    <property type="protein sequence ID" value="EEP60370.1"/>
    <property type="molecule type" value="Genomic_DNA"/>
</dbReference>
<dbReference type="Pfam" id="PF01464">
    <property type="entry name" value="SLT"/>
    <property type="match status" value="1"/>
</dbReference>
<comment type="caution">
    <text evidence="3">The sequence shown here is derived from an EMBL/GenBank/DDBJ whole genome shotgun (WGS) entry which is preliminary data.</text>
</comment>
<organism evidence="3 4">
    <name type="scientific">Sulfurihydrogenibium yellowstonense SS-5</name>
    <dbReference type="NCBI Taxonomy" id="432331"/>
    <lineage>
        <taxon>Bacteria</taxon>
        <taxon>Pseudomonadati</taxon>
        <taxon>Aquificota</taxon>
        <taxon>Aquificia</taxon>
        <taxon>Aquificales</taxon>
        <taxon>Hydrogenothermaceae</taxon>
        <taxon>Sulfurihydrogenibium</taxon>
    </lineage>
</organism>
<keyword evidence="3" id="KW-0326">Glycosidase</keyword>
<evidence type="ECO:0000259" key="2">
    <source>
        <dbReference type="Pfam" id="PF01464"/>
    </source>
</evidence>
<accession>C4FKN4</accession>
<proteinExistence type="inferred from homology"/>
<dbReference type="PANTHER" id="PTHR37423:SF2">
    <property type="entry name" value="MEMBRANE-BOUND LYTIC MUREIN TRANSGLYCOSYLASE C"/>
    <property type="match status" value="1"/>
</dbReference>
<dbReference type="AlphaFoldDB" id="C4FKN4"/>
<dbReference type="InterPro" id="IPR023346">
    <property type="entry name" value="Lysozyme-like_dom_sf"/>
</dbReference>
<feature type="domain" description="Transglycosylase SLT" evidence="2">
    <location>
        <begin position="133"/>
        <end position="236"/>
    </location>
</feature>
<dbReference type="OrthoDB" id="9815002at2"/>
<dbReference type="PROSITE" id="PS00922">
    <property type="entry name" value="TRANSGLYCOSYLASE"/>
    <property type="match status" value="1"/>
</dbReference>
<dbReference type="Gene3D" id="1.10.530.10">
    <property type="match status" value="1"/>
</dbReference>
<evidence type="ECO:0000256" key="1">
    <source>
        <dbReference type="ARBA" id="ARBA00007734"/>
    </source>
</evidence>
<evidence type="ECO:0000313" key="4">
    <source>
        <dbReference type="Proteomes" id="UP000005540"/>
    </source>
</evidence>
<reference evidence="3 4" key="1">
    <citation type="submission" date="2009-04" db="EMBL/GenBank/DDBJ databases">
        <authorList>
            <person name="Reysenbach A.-L."/>
            <person name="Heidelberg J.F."/>
            <person name="Nelson W.C."/>
        </authorList>
    </citation>
    <scope>NUCLEOTIDE SEQUENCE [LARGE SCALE GENOMIC DNA]</scope>
    <source>
        <strain evidence="3 4">SS-5</strain>
    </source>
</reference>
<evidence type="ECO:0000313" key="3">
    <source>
        <dbReference type="EMBL" id="EEP60370.1"/>
    </source>
</evidence>
<dbReference type="CDD" id="cd16894">
    <property type="entry name" value="MltD-like"/>
    <property type="match status" value="1"/>
</dbReference>
<protein>
    <submittedName>
        <fullName evidence="3">Membrane-bound lytic murein transglycosylase D</fullName>
        <ecNumber evidence="3">3.2.1.-</ecNumber>
    </submittedName>
</protein>
<dbReference type="Proteomes" id="UP000005540">
    <property type="component" value="Unassembled WGS sequence"/>
</dbReference>
<gene>
    <name evidence="3" type="ORF">SULYE_1134</name>
</gene>
<dbReference type="EC" id="3.2.1.-" evidence="3"/>
<keyword evidence="4" id="KW-1185">Reference proteome</keyword>
<dbReference type="InterPro" id="IPR000189">
    <property type="entry name" value="Transglyc_AS"/>
</dbReference>
<dbReference type="RefSeq" id="WP_007547254.1">
    <property type="nucleotide sequence ID" value="NZ_ABZS01000106.1"/>
</dbReference>
<name>C4FKN4_9AQUI</name>
<dbReference type="PANTHER" id="PTHR37423">
    <property type="entry name" value="SOLUBLE LYTIC MUREIN TRANSGLYCOSYLASE-RELATED"/>
    <property type="match status" value="1"/>
</dbReference>
<dbReference type="GO" id="GO:0016798">
    <property type="term" value="F:hydrolase activity, acting on glycosyl bonds"/>
    <property type="evidence" value="ECO:0007669"/>
    <property type="project" value="UniProtKB-KW"/>
</dbReference>
<dbReference type="GO" id="GO:0000270">
    <property type="term" value="P:peptidoglycan metabolic process"/>
    <property type="evidence" value="ECO:0007669"/>
    <property type="project" value="InterPro"/>
</dbReference>
<dbReference type="GO" id="GO:0016020">
    <property type="term" value="C:membrane"/>
    <property type="evidence" value="ECO:0007669"/>
    <property type="project" value="InterPro"/>
</dbReference>
<feature type="non-terminal residue" evidence="3">
    <location>
        <position position="278"/>
    </location>
</feature>
<dbReference type="GO" id="GO:0008933">
    <property type="term" value="F:peptidoglycan lytic transglycosylase activity"/>
    <property type="evidence" value="ECO:0007669"/>
    <property type="project" value="InterPro"/>
</dbReference>
<dbReference type="InterPro" id="IPR008258">
    <property type="entry name" value="Transglycosylase_SLT_dom_1"/>
</dbReference>